<evidence type="ECO:0000313" key="2">
    <source>
        <dbReference type="Proteomes" id="UP000017836"/>
    </source>
</evidence>
<accession>W1NW58</accession>
<dbReference type="AlphaFoldDB" id="W1NW58"/>
<evidence type="ECO:0000313" key="1">
    <source>
        <dbReference type="EMBL" id="ERM98919.1"/>
    </source>
</evidence>
<dbReference type="EMBL" id="KI395136">
    <property type="protein sequence ID" value="ERM98919.1"/>
    <property type="molecule type" value="Genomic_DNA"/>
</dbReference>
<proteinExistence type="predicted"/>
<name>W1NW58_AMBTC</name>
<dbReference type="Proteomes" id="UP000017836">
    <property type="component" value="Unassembled WGS sequence"/>
</dbReference>
<protein>
    <submittedName>
        <fullName evidence="1">Uncharacterized protein</fullName>
    </submittedName>
</protein>
<gene>
    <name evidence="1" type="ORF">AMTR_s00114p00097590</name>
</gene>
<sequence>MIYLTDNYITQHFILNQPSSHHFGHCICTNYIPKHNHQKNNSKRNTFASPKYKFFLSQEDKRRDHGICSDIIKFLKRSAAQGNITLLNSRGIGKWDALKTAPEIHLLKYTVRSDL</sequence>
<dbReference type="HOGENOM" id="CLU_2112184_0_0_1"/>
<reference evidence="2" key="1">
    <citation type="journal article" date="2013" name="Science">
        <title>The Amborella genome and the evolution of flowering plants.</title>
        <authorList>
            <consortium name="Amborella Genome Project"/>
        </authorList>
    </citation>
    <scope>NUCLEOTIDE SEQUENCE [LARGE SCALE GENOMIC DNA]</scope>
</reference>
<keyword evidence="2" id="KW-1185">Reference proteome</keyword>
<organism evidence="1 2">
    <name type="scientific">Amborella trichopoda</name>
    <dbReference type="NCBI Taxonomy" id="13333"/>
    <lineage>
        <taxon>Eukaryota</taxon>
        <taxon>Viridiplantae</taxon>
        <taxon>Streptophyta</taxon>
        <taxon>Embryophyta</taxon>
        <taxon>Tracheophyta</taxon>
        <taxon>Spermatophyta</taxon>
        <taxon>Magnoliopsida</taxon>
        <taxon>Amborellales</taxon>
        <taxon>Amborellaceae</taxon>
        <taxon>Amborella</taxon>
    </lineage>
</organism>
<dbReference type="Gramene" id="ERM98919">
    <property type="protein sequence ID" value="ERM98919"/>
    <property type="gene ID" value="AMTR_s00114p00097590"/>
</dbReference>